<gene>
    <name evidence="1" type="ORF">K461DRAFT_281735</name>
</gene>
<dbReference type="Proteomes" id="UP000799439">
    <property type="component" value="Unassembled WGS sequence"/>
</dbReference>
<name>A0A9P4IZ16_9PEZI</name>
<sequence>MISLVSLLVQNNSTLKSSPTNLRPTHHIHPPSLFPLIISPRQSRCNAIQRFPPRGLQANFEQRHNLVFLCVQPLTRDVHPVNLSRKLSQLPIHASNDTPYSLTSSTQHLKLRRNSLVCLSITQNCAQSNHLLMKSGNVARPIPVSEATATANRCHKTTIM</sequence>
<keyword evidence="2" id="KW-1185">Reference proteome</keyword>
<evidence type="ECO:0000313" key="2">
    <source>
        <dbReference type="Proteomes" id="UP000799439"/>
    </source>
</evidence>
<protein>
    <submittedName>
        <fullName evidence="1">Uncharacterized protein</fullName>
    </submittedName>
</protein>
<reference evidence="1" key="1">
    <citation type="journal article" date="2020" name="Stud. Mycol.">
        <title>101 Dothideomycetes genomes: a test case for predicting lifestyles and emergence of pathogens.</title>
        <authorList>
            <person name="Haridas S."/>
            <person name="Albert R."/>
            <person name="Binder M."/>
            <person name="Bloem J."/>
            <person name="Labutti K."/>
            <person name="Salamov A."/>
            <person name="Andreopoulos B."/>
            <person name="Baker S."/>
            <person name="Barry K."/>
            <person name="Bills G."/>
            <person name="Bluhm B."/>
            <person name="Cannon C."/>
            <person name="Castanera R."/>
            <person name="Culley D."/>
            <person name="Daum C."/>
            <person name="Ezra D."/>
            <person name="Gonzalez J."/>
            <person name="Henrissat B."/>
            <person name="Kuo A."/>
            <person name="Liang C."/>
            <person name="Lipzen A."/>
            <person name="Lutzoni F."/>
            <person name="Magnuson J."/>
            <person name="Mondo S."/>
            <person name="Nolan M."/>
            <person name="Ohm R."/>
            <person name="Pangilinan J."/>
            <person name="Park H.-J."/>
            <person name="Ramirez L."/>
            <person name="Alfaro M."/>
            <person name="Sun H."/>
            <person name="Tritt A."/>
            <person name="Yoshinaga Y."/>
            <person name="Zwiers L.-H."/>
            <person name="Turgeon B."/>
            <person name="Goodwin S."/>
            <person name="Spatafora J."/>
            <person name="Crous P."/>
            <person name="Grigoriev I."/>
        </authorList>
    </citation>
    <scope>NUCLEOTIDE SEQUENCE</scope>
    <source>
        <strain evidence="1">CBS 260.36</strain>
    </source>
</reference>
<accession>A0A9P4IZ16</accession>
<proteinExistence type="predicted"/>
<dbReference type="AlphaFoldDB" id="A0A9P4IZ16"/>
<comment type="caution">
    <text evidence="1">The sequence shown here is derived from an EMBL/GenBank/DDBJ whole genome shotgun (WGS) entry which is preliminary data.</text>
</comment>
<dbReference type="EMBL" id="ML996091">
    <property type="protein sequence ID" value="KAF2149373.1"/>
    <property type="molecule type" value="Genomic_DNA"/>
</dbReference>
<evidence type="ECO:0000313" key="1">
    <source>
        <dbReference type="EMBL" id="KAF2149373.1"/>
    </source>
</evidence>
<organism evidence="1 2">
    <name type="scientific">Myriangium duriaei CBS 260.36</name>
    <dbReference type="NCBI Taxonomy" id="1168546"/>
    <lineage>
        <taxon>Eukaryota</taxon>
        <taxon>Fungi</taxon>
        <taxon>Dikarya</taxon>
        <taxon>Ascomycota</taxon>
        <taxon>Pezizomycotina</taxon>
        <taxon>Dothideomycetes</taxon>
        <taxon>Dothideomycetidae</taxon>
        <taxon>Myriangiales</taxon>
        <taxon>Myriangiaceae</taxon>
        <taxon>Myriangium</taxon>
    </lineage>
</organism>